<gene>
    <name evidence="1" type="ORF">C24_LOCUS23774</name>
</gene>
<dbReference type="InterPro" id="IPR025322">
    <property type="entry name" value="PADRE_dom"/>
</dbReference>
<dbReference type="EMBL" id="CACSHJ010000096">
    <property type="protein sequence ID" value="CAA0406000.1"/>
    <property type="molecule type" value="Genomic_DNA"/>
</dbReference>
<organism evidence="1 2">
    <name type="scientific">Arabidopsis thaliana</name>
    <name type="common">Mouse-ear cress</name>
    <dbReference type="NCBI Taxonomy" id="3702"/>
    <lineage>
        <taxon>Eukaryota</taxon>
        <taxon>Viridiplantae</taxon>
        <taxon>Streptophyta</taxon>
        <taxon>Embryophyta</taxon>
        <taxon>Tracheophyta</taxon>
        <taxon>Spermatophyta</taxon>
        <taxon>Magnoliopsida</taxon>
        <taxon>eudicotyledons</taxon>
        <taxon>Gunneridae</taxon>
        <taxon>Pentapetalae</taxon>
        <taxon>rosids</taxon>
        <taxon>malvids</taxon>
        <taxon>Brassicales</taxon>
        <taxon>Brassicaceae</taxon>
        <taxon>Camelineae</taxon>
        <taxon>Arabidopsis</taxon>
    </lineage>
</organism>
<dbReference type="ExpressionAtlas" id="A0A5S9Y8U7">
    <property type="expression patterns" value="baseline and differential"/>
</dbReference>
<sequence>MGNTIMVRRNKVKVMKIDGDIFRLKTPVTASDATKEYPGFVLLDSETVKRLGVRAKPLEPNQILKPNHTYFLVDLPPVDKRNKLPYRRVMSGNIHVGAKERLEMLMLSRRTVSDVGAARSDVVGDGPELGHTRVRLRLPRSQITKLMEESHDASEVAAKIISAYMESSGGIQGGRDNDGLRQRLGIAEIKNHYKAREKHVSFAEKGEEERSLFYEVQSKSSHQLHIVHDISYTSKCIC</sequence>
<name>A0A5S9Y8U7_ARATH</name>
<dbReference type="PANTHER" id="PTHR33148">
    <property type="entry name" value="PLASTID MOVEMENT IMPAIRED PROTEIN-RELATED"/>
    <property type="match status" value="1"/>
</dbReference>
<reference evidence="1 2" key="1">
    <citation type="submission" date="2019-12" db="EMBL/GenBank/DDBJ databases">
        <authorList>
            <person name="Jiao W.-B."/>
            <person name="Schneeberger K."/>
        </authorList>
    </citation>
    <scope>NUCLEOTIDE SEQUENCE [LARGE SCALE GENOMIC DNA]</scope>
    <source>
        <strain evidence="2">cv. C24</strain>
    </source>
</reference>
<evidence type="ECO:0000313" key="2">
    <source>
        <dbReference type="Proteomes" id="UP000434276"/>
    </source>
</evidence>
<proteinExistence type="predicted"/>
<accession>A0A5S9Y8U7</accession>
<dbReference type="Pfam" id="PF14009">
    <property type="entry name" value="PADRE"/>
    <property type="match status" value="1"/>
</dbReference>
<evidence type="ECO:0008006" key="3">
    <source>
        <dbReference type="Google" id="ProtNLM"/>
    </source>
</evidence>
<dbReference type="Proteomes" id="UP000434276">
    <property type="component" value="Unassembled WGS sequence"/>
</dbReference>
<dbReference type="PANTHER" id="PTHR33148:SF39">
    <property type="entry name" value="GENOME ASSEMBLY, CHROMOSOME: A04"/>
    <property type="match status" value="1"/>
</dbReference>
<dbReference type="AlphaFoldDB" id="A0A5S9Y8U7"/>
<protein>
    <recommendedName>
        <fullName evidence="3">Plastid movement impaired protein</fullName>
    </recommendedName>
</protein>
<dbReference type="OrthoDB" id="676555at2759"/>
<evidence type="ECO:0000313" key="1">
    <source>
        <dbReference type="EMBL" id="CAA0406000.1"/>
    </source>
</evidence>